<organism evidence="2 3">
    <name type="scientific">Anthostomella pinea</name>
    <dbReference type="NCBI Taxonomy" id="933095"/>
    <lineage>
        <taxon>Eukaryota</taxon>
        <taxon>Fungi</taxon>
        <taxon>Dikarya</taxon>
        <taxon>Ascomycota</taxon>
        <taxon>Pezizomycotina</taxon>
        <taxon>Sordariomycetes</taxon>
        <taxon>Xylariomycetidae</taxon>
        <taxon>Xylariales</taxon>
        <taxon>Xylariaceae</taxon>
        <taxon>Anthostomella</taxon>
    </lineage>
</organism>
<feature type="region of interest" description="Disordered" evidence="1">
    <location>
        <begin position="243"/>
        <end position="328"/>
    </location>
</feature>
<name>A0AAI8VZM2_9PEZI</name>
<evidence type="ECO:0000256" key="1">
    <source>
        <dbReference type="SAM" id="MobiDB-lite"/>
    </source>
</evidence>
<feature type="region of interest" description="Disordered" evidence="1">
    <location>
        <begin position="54"/>
        <end position="215"/>
    </location>
</feature>
<comment type="caution">
    <text evidence="2">The sequence shown here is derived from an EMBL/GenBank/DDBJ whole genome shotgun (WGS) entry which is preliminary data.</text>
</comment>
<feature type="compositionally biased region" description="Polar residues" evidence="1">
    <location>
        <begin position="184"/>
        <end position="199"/>
    </location>
</feature>
<feature type="compositionally biased region" description="Polar residues" evidence="1">
    <location>
        <begin position="396"/>
        <end position="407"/>
    </location>
</feature>
<evidence type="ECO:0000313" key="3">
    <source>
        <dbReference type="Proteomes" id="UP001295740"/>
    </source>
</evidence>
<feature type="compositionally biased region" description="Polar residues" evidence="1">
    <location>
        <begin position="289"/>
        <end position="308"/>
    </location>
</feature>
<feature type="compositionally biased region" description="Low complexity" evidence="1">
    <location>
        <begin position="379"/>
        <end position="389"/>
    </location>
</feature>
<feature type="region of interest" description="Disordered" evidence="1">
    <location>
        <begin position="471"/>
        <end position="497"/>
    </location>
</feature>
<gene>
    <name evidence="2" type="ORF">KHLLAP_LOCUS14132</name>
</gene>
<feature type="compositionally biased region" description="Basic and acidic residues" evidence="1">
    <location>
        <begin position="167"/>
        <end position="180"/>
    </location>
</feature>
<feature type="region of interest" description="Disordered" evidence="1">
    <location>
        <begin position="1"/>
        <end position="39"/>
    </location>
</feature>
<proteinExistence type="predicted"/>
<feature type="compositionally biased region" description="Basic residues" evidence="1">
    <location>
        <begin position="481"/>
        <end position="497"/>
    </location>
</feature>
<dbReference type="EMBL" id="CAUWAG010000020">
    <property type="protein sequence ID" value="CAJ2513664.1"/>
    <property type="molecule type" value="Genomic_DNA"/>
</dbReference>
<feature type="compositionally biased region" description="Basic and acidic residues" evidence="1">
    <location>
        <begin position="56"/>
        <end position="73"/>
    </location>
</feature>
<dbReference type="Proteomes" id="UP001295740">
    <property type="component" value="Unassembled WGS sequence"/>
</dbReference>
<sequence length="570" mass="63113">MSLHRWSLPSRAFARGKPSAEDPKQPTKSSTIHIGQPGMLRRGDLSAAFGALFENAENRRADSNLEDTRRGPDGLRPLASRAENVPHIVNRKSSHVQELQDTTPGGLDDVSANNGGKPDIATRDPVVHRLQGPLSPMHGVFGRTPLTSQQQDEPRKIRSFSLSSSTDESREETQEKDLPKLIESTYSLNRVRSASSSYPSEGIRSPNDLGRSPEPTVYTQHLVSDLSRYGEYLSQGSCYTPNMSANEMPGRDQGVDHNIGEGLPANGETSDTGYEADSEDRGHERRLSTIPSSTVIDMKDTTISQSHSGGDLSPEKHPGNQNSSPLGGFMVPILHDQSSRAEMEVSHMAMRGPRRTSTSEDYDCYRISNVGSTDRLRPSTDTASTSPTTIRRHSQAETSQKMPTSTLHHSRRSVAGEGSASHSVGSELPKLSFATRNMSSITLVHRLQKFKFKKWVKKVCLQTKVRFEHDSKPTSSSTVLHGRKSTPKKSRATKKKHFRRKKKTIFPLWHPSKTNLTTRKFTKKQKKAALKLFDSMQAKKSLQFPVTIRTEANGTISLRRTQSCPAEIGL</sequence>
<feature type="region of interest" description="Disordered" evidence="1">
    <location>
        <begin position="369"/>
        <end position="425"/>
    </location>
</feature>
<reference evidence="2" key="1">
    <citation type="submission" date="2023-10" db="EMBL/GenBank/DDBJ databases">
        <authorList>
            <person name="Hackl T."/>
        </authorList>
    </citation>
    <scope>NUCLEOTIDE SEQUENCE</scope>
</reference>
<protein>
    <submittedName>
        <fullName evidence="2">Uu.00g017830.m01.CDS01</fullName>
    </submittedName>
</protein>
<accession>A0AAI8VZM2</accession>
<evidence type="ECO:0000313" key="2">
    <source>
        <dbReference type="EMBL" id="CAJ2513664.1"/>
    </source>
</evidence>
<feature type="compositionally biased region" description="Basic and acidic residues" evidence="1">
    <location>
        <begin position="249"/>
        <end position="259"/>
    </location>
</feature>
<keyword evidence="3" id="KW-1185">Reference proteome</keyword>
<dbReference type="AlphaFoldDB" id="A0AAI8VZM2"/>